<sequence>MGKILNSNIGISDSSLSEKKRKGFFLP</sequence>
<dbReference type="AlphaFoldDB" id="A0A2P2Q0L3"/>
<organism evidence="1">
    <name type="scientific">Rhizophora mucronata</name>
    <name type="common">Asiatic mangrove</name>
    <dbReference type="NCBI Taxonomy" id="61149"/>
    <lineage>
        <taxon>Eukaryota</taxon>
        <taxon>Viridiplantae</taxon>
        <taxon>Streptophyta</taxon>
        <taxon>Embryophyta</taxon>
        <taxon>Tracheophyta</taxon>
        <taxon>Spermatophyta</taxon>
        <taxon>Magnoliopsida</taxon>
        <taxon>eudicotyledons</taxon>
        <taxon>Gunneridae</taxon>
        <taxon>Pentapetalae</taxon>
        <taxon>rosids</taxon>
        <taxon>fabids</taxon>
        <taxon>Malpighiales</taxon>
        <taxon>Rhizophoraceae</taxon>
        <taxon>Rhizophora</taxon>
    </lineage>
</organism>
<reference evidence="1" key="1">
    <citation type="submission" date="2018-02" db="EMBL/GenBank/DDBJ databases">
        <title>Rhizophora mucronata_Transcriptome.</title>
        <authorList>
            <person name="Meera S.P."/>
            <person name="Sreeshan A."/>
            <person name="Augustine A."/>
        </authorList>
    </citation>
    <scope>NUCLEOTIDE SEQUENCE</scope>
    <source>
        <tissue evidence="1">Leaf</tissue>
    </source>
</reference>
<protein>
    <submittedName>
        <fullName evidence="1">Uncharacterized protein</fullName>
    </submittedName>
</protein>
<proteinExistence type="predicted"/>
<dbReference type="EMBL" id="GGEC01080020">
    <property type="protein sequence ID" value="MBX60504.1"/>
    <property type="molecule type" value="Transcribed_RNA"/>
</dbReference>
<name>A0A2P2Q0L3_RHIMU</name>
<evidence type="ECO:0000313" key="1">
    <source>
        <dbReference type="EMBL" id="MBX60504.1"/>
    </source>
</evidence>
<accession>A0A2P2Q0L3</accession>